<dbReference type="PANTHER" id="PTHR43163">
    <property type="entry name" value="DIPEPTIDE TRANSPORT SYSTEM PERMEASE PROTEIN DPPB-RELATED"/>
    <property type="match status" value="1"/>
</dbReference>
<dbReference type="Gene3D" id="1.10.3720.10">
    <property type="entry name" value="MetI-like"/>
    <property type="match status" value="1"/>
</dbReference>
<evidence type="ECO:0000256" key="7">
    <source>
        <dbReference type="RuleBase" id="RU363032"/>
    </source>
</evidence>
<proteinExistence type="inferred from homology"/>
<evidence type="ECO:0000313" key="10">
    <source>
        <dbReference type="Proteomes" id="UP000179797"/>
    </source>
</evidence>
<feature type="domain" description="ABC transmembrane type-1" evidence="8">
    <location>
        <begin position="126"/>
        <end position="341"/>
    </location>
</feature>
<feature type="transmembrane region" description="Helical" evidence="7">
    <location>
        <begin position="168"/>
        <end position="190"/>
    </location>
</feature>
<keyword evidence="6 7" id="KW-0472">Membrane</keyword>
<dbReference type="PROSITE" id="PS50928">
    <property type="entry name" value="ABC_TM1"/>
    <property type="match status" value="1"/>
</dbReference>
<comment type="similarity">
    <text evidence="7">Belongs to the binding-protein-dependent transport system permease family.</text>
</comment>
<dbReference type="AlphaFoldDB" id="A0A1S1YZ89"/>
<dbReference type="InterPro" id="IPR000515">
    <property type="entry name" value="MetI-like"/>
</dbReference>
<evidence type="ECO:0000259" key="8">
    <source>
        <dbReference type="PROSITE" id="PS50928"/>
    </source>
</evidence>
<feature type="transmembrane region" description="Helical" evidence="7">
    <location>
        <begin position="130"/>
        <end position="156"/>
    </location>
</feature>
<feature type="transmembrane region" description="Helical" evidence="7">
    <location>
        <begin position="9"/>
        <end position="30"/>
    </location>
</feature>
<dbReference type="STRING" id="915059.NH26_08105"/>
<dbReference type="GO" id="GO:0005886">
    <property type="term" value="C:plasma membrane"/>
    <property type="evidence" value="ECO:0007669"/>
    <property type="project" value="UniProtKB-SubCell"/>
</dbReference>
<keyword evidence="5 7" id="KW-1133">Transmembrane helix</keyword>
<dbReference type="Proteomes" id="UP000179797">
    <property type="component" value="Unassembled WGS sequence"/>
</dbReference>
<organism evidence="9 10">
    <name type="scientific">Flammeovirga pacifica</name>
    <dbReference type="NCBI Taxonomy" id="915059"/>
    <lineage>
        <taxon>Bacteria</taxon>
        <taxon>Pseudomonadati</taxon>
        <taxon>Bacteroidota</taxon>
        <taxon>Cytophagia</taxon>
        <taxon>Cytophagales</taxon>
        <taxon>Flammeovirgaceae</taxon>
        <taxon>Flammeovirga</taxon>
    </lineage>
</organism>
<comment type="caution">
    <text evidence="9">The sequence shown here is derived from an EMBL/GenBank/DDBJ whole genome shotgun (WGS) entry which is preliminary data.</text>
</comment>
<comment type="subcellular location">
    <subcellularLocation>
        <location evidence="1 7">Cell membrane</location>
        <topology evidence="1 7">Multi-pass membrane protein</topology>
    </subcellularLocation>
</comment>
<dbReference type="GO" id="GO:0055085">
    <property type="term" value="P:transmembrane transport"/>
    <property type="evidence" value="ECO:0007669"/>
    <property type="project" value="InterPro"/>
</dbReference>
<evidence type="ECO:0000313" key="9">
    <source>
        <dbReference type="EMBL" id="OHX66317.1"/>
    </source>
</evidence>
<dbReference type="PANTHER" id="PTHR43163:SF6">
    <property type="entry name" value="DIPEPTIDE TRANSPORT SYSTEM PERMEASE PROTEIN DPPB-RELATED"/>
    <property type="match status" value="1"/>
</dbReference>
<evidence type="ECO:0000256" key="1">
    <source>
        <dbReference type="ARBA" id="ARBA00004651"/>
    </source>
</evidence>
<feature type="transmembrane region" description="Helical" evidence="7">
    <location>
        <begin position="318"/>
        <end position="344"/>
    </location>
</feature>
<dbReference type="InterPro" id="IPR035906">
    <property type="entry name" value="MetI-like_sf"/>
</dbReference>
<dbReference type="SUPFAM" id="SSF161098">
    <property type="entry name" value="MetI-like"/>
    <property type="match status" value="1"/>
</dbReference>
<evidence type="ECO:0000256" key="5">
    <source>
        <dbReference type="ARBA" id="ARBA00022989"/>
    </source>
</evidence>
<name>A0A1S1YZ89_FLAPC</name>
<evidence type="ECO:0000256" key="6">
    <source>
        <dbReference type="ARBA" id="ARBA00023136"/>
    </source>
</evidence>
<accession>A0A1S1YZ89</accession>
<sequence length="351" mass="39193">MLQFIINRLMYGFLVIIGVITVVFGLFHALPGDPVDLMSGQHADLETRDLIRKELGLDRSLIYQYGSYLSDLSVVSIEEDTEQNQKKYRYTKLVSVGKKVLVFKFPYLRKSFQTNKPVDQILLESLPGTFWLSLTAILIASSLGIFLGVIAALNYGNKIDHSIVSASVVFISMPSFVLAILMAMIFGYYLSEYTGLPMTGSLWMNDPLYGRQLHLENLILPAITLATRPLAIIVQLTRSSMLDVLSQDYVRTAKAKGVGRIRVIVFHALRNALNPVITAVSGWLASMLAGAFFIEYIFKWKGLGFKTIQAVEYLDLPVVMGATIFIAFGFVVVNIFVDIIYAALDPKIRLN</sequence>
<dbReference type="Pfam" id="PF19300">
    <property type="entry name" value="BPD_transp_1_N"/>
    <property type="match status" value="1"/>
</dbReference>
<evidence type="ECO:0000256" key="2">
    <source>
        <dbReference type="ARBA" id="ARBA00022448"/>
    </source>
</evidence>
<keyword evidence="4 7" id="KW-0812">Transmembrane</keyword>
<dbReference type="CDD" id="cd06261">
    <property type="entry name" value="TM_PBP2"/>
    <property type="match status" value="1"/>
</dbReference>
<keyword evidence="3" id="KW-1003">Cell membrane</keyword>
<reference evidence="9 10" key="1">
    <citation type="journal article" date="2012" name="Int. J. Syst. Evol. Microbiol.">
        <title>Flammeovirga pacifica sp. nov., isolated from deep-sea sediment.</title>
        <authorList>
            <person name="Xu H."/>
            <person name="Fu Y."/>
            <person name="Yang N."/>
            <person name="Ding Z."/>
            <person name="Lai Q."/>
            <person name="Zeng R."/>
        </authorList>
    </citation>
    <scope>NUCLEOTIDE SEQUENCE [LARGE SCALE GENOMIC DNA]</scope>
    <source>
        <strain evidence="10">DSM 24597 / LMG 26175 / WPAGA1</strain>
    </source>
</reference>
<protein>
    <submittedName>
        <fullName evidence="9">ABC transporter permease</fullName>
    </submittedName>
</protein>
<dbReference type="InterPro" id="IPR045621">
    <property type="entry name" value="BPD_transp_1_N"/>
</dbReference>
<dbReference type="RefSeq" id="WP_044224945.1">
    <property type="nucleotide sequence ID" value="NZ_JRYR02000001.1"/>
</dbReference>
<evidence type="ECO:0000256" key="4">
    <source>
        <dbReference type="ARBA" id="ARBA00022692"/>
    </source>
</evidence>
<evidence type="ECO:0000256" key="3">
    <source>
        <dbReference type="ARBA" id="ARBA00022475"/>
    </source>
</evidence>
<gene>
    <name evidence="9" type="ORF">NH26_08105</name>
</gene>
<feature type="transmembrane region" description="Helical" evidence="7">
    <location>
        <begin position="276"/>
        <end position="298"/>
    </location>
</feature>
<dbReference type="OrthoDB" id="24153at2"/>
<dbReference type="Pfam" id="PF00528">
    <property type="entry name" value="BPD_transp_1"/>
    <property type="match status" value="1"/>
</dbReference>
<keyword evidence="2 7" id="KW-0813">Transport</keyword>
<dbReference type="EMBL" id="JRYR02000001">
    <property type="protein sequence ID" value="OHX66317.1"/>
    <property type="molecule type" value="Genomic_DNA"/>
</dbReference>
<keyword evidence="10" id="KW-1185">Reference proteome</keyword>